<name>A0A5E4MEZ6_9HEMI</name>
<dbReference type="Proteomes" id="UP000325440">
    <property type="component" value="Unassembled WGS sequence"/>
</dbReference>
<dbReference type="AlphaFoldDB" id="A0A5E4MEZ6"/>
<proteinExistence type="predicted"/>
<evidence type="ECO:0000313" key="2">
    <source>
        <dbReference type="Proteomes" id="UP000325440"/>
    </source>
</evidence>
<evidence type="ECO:0000313" key="1">
    <source>
        <dbReference type="EMBL" id="VVC30775.1"/>
    </source>
</evidence>
<accession>A0A5E4MEZ6</accession>
<dbReference type="OrthoDB" id="6624891at2759"/>
<gene>
    <name evidence="1" type="ORF">CINCED_3A023784</name>
</gene>
<keyword evidence="2" id="KW-1185">Reference proteome</keyword>
<sequence>MVRFDKLLGPDATAARRLLILQIACACLFARVKCGTRVLEKDDDNNNMTSRQTYYRPNGGGASCHQAQEQQVVDVDGRHPNGWTGDFQEGDRSPIILSSKAPVTINYKMEPGAARPWPAGIPCGSMHSSPIILTSNGRVTVNYNGRETPGACASAPPPPPSADNSCGKDICLLTKTFAQLPSGVVMPYLKFKTISGYLPDDQKADVRIILDNQNMTYQQFRETLRYYGCNDAAEDERTADADAAVDHVTLSDGTRVKTDDYRNVLASIARGSETLTVPGVFSGKYSALRSLLAYGLPELMPSAFVVTPASVIVPFPLYRAVETEHFQRSPDDCGRAGLGGAAGRLRWHDGRTVAAQTVRDVIDALKSPGQISYVFPDRRRIPYVPDGKEEPREMYECDPHRITVDIGGRENVELSIFNDIASAAHVPDDSHGGKYNRYEIALSGNRTQTPGVDRHTDGPDDKCIRRRTDDSCYVIRKTNDRRFPTEPVTNDVAKRTTKIEPALLVDASANRIVGSTNGSKTANVRTNADRNPITCCSCCTQNPIDDTTTITSTATTEIPIVEIPIAINTTTTTTTTTTTSTTGIPIVGNANTTTTTEIPIVNITTTTNIPTTNNTSTSITTEIPIISNNTISTTEIPIAINATSTITPTTSTTEIPIVRNNTTTDIPTTNTTTPTSTPVTTCTCAQRPIDNEHSTAAITTTGNVNANDNATQTPYLTETINSPINKPGSHADSKIINIIVYK</sequence>
<dbReference type="EMBL" id="CABPRJ010000538">
    <property type="protein sequence ID" value="VVC30775.1"/>
    <property type="molecule type" value="Genomic_DNA"/>
</dbReference>
<protein>
    <submittedName>
        <fullName evidence="1">Uncharacterized protein</fullName>
    </submittedName>
</protein>
<reference evidence="1 2" key="1">
    <citation type="submission" date="2019-08" db="EMBL/GenBank/DDBJ databases">
        <authorList>
            <person name="Alioto T."/>
            <person name="Alioto T."/>
            <person name="Gomez Garrido J."/>
        </authorList>
    </citation>
    <scope>NUCLEOTIDE SEQUENCE [LARGE SCALE GENOMIC DNA]</scope>
</reference>
<organism evidence="1 2">
    <name type="scientific">Cinara cedri</name>
    <dbReference type="NCBI Taxonomy" id="506608"/>
    <lineage>
        <taxon>Eukaryota</taxon>
        <taxon>Metazoa</taxon>
        <taxon>Ecdysozoa</taxon>
        <taxon>Arthropoda</taxon>
        <taxon>Hexapoda</taxon>
        <taxon>Insecta</taxon>
        <taxon>Pterygota</taxon>
        <taxon>Neoptera</taxon>
        <taxon>Paraneoptera</taxon>
        <taxon>Hemiptera</taxon>
        <taxon>Sternorrhyncha</taxon>
        <taxon>Aphidomorpha</taxon>
        <taxon>Aphidoidea</taxon>
        <taxon>Aphididae</taxon>
        <taxon>Lachninae</taxon>
        <taxon>Cinara</taxon>
    </lineage>
</organism>